<evidence type="ECO:0000256" key="3">
    <source>
        <dbReference type="ARBA" id="ARBA00023315"/>
    </source>
</evidence>
<dbReference type="Pfam" id="PF00583">
    <property type="entry name" value="Acetyltransf_1"/>
    <property type="match status" value="1"/>
</dbReference>
<name>A0A9P6LT84_9FUNG</name>
<organism evidence="5 6">
    <name type="scientific">Modicella reniformis</name>
    <dbReference type="NCBI Taxonomy" id="1440133"/>
    <lineage>
        <taxon>Eukaryota</taxon>
        <taxon>Fungi</taxon>
        <taxon>Fungi incertae sedis</taxon>
        <taxon>Mucoromycota</taxon>
        <taxon>Mortierellomycotina</taxon>
        <taxon>Mortierellomycetes</taxon>
        <taxon>Mortierellales</taxon>
        <taxon>Mortierellaceae</taxon>
        <taxon>Modicella</taxon>
    </lineage>
</organism>
<evidence type="ECO:0000313" key="5">
    <source>
        <dbReference type="EMBL" id="KAF9936711.1"/>
    </source>
</evidence>
<evidence type="ECO:0000256" key="1">
    <source>
        <dbReference type="ARBA" id="ARBA00008694"/>
    </source>
</evidence>
<evidence type="ECO:0000313" key="6">
    <source>
        <dbReference type="Proteomes" id="UP000749646"/>
    </source>
</evidence>
<keyword evidence="2" id="KW-0808">Transferase</keyword>
<gene>
    <name evidence="5" type="ORF">BGZ65_002144</name>
</gene>
<feature type="domain" description="N-acetyltransferase" evidence="4">
    <location>
        <begin position="10"/>
        <end position="167"/>
    </location>
</feature>
<dbReference type="PANTHER" id="PTHR10545">
    <property type="entry name" value="DIAMINE N-ACETYLTRANSFERASE"/>
    <property type="match status" value="1"/>
</dbReference>
<dbReference type="Proteomes" id="UP000749646">
    <property type="component" value="Unassembled WGS sequence"/>
</dbReference>
<dbReference type="CDD" id="cd04301">
    <property type="entry name" value="NAT_SF"/>
    <property type="match status" value="1"/>
</dbReference>
<dbReference type="AlphaFoldDB" id="A0A9P6LT84"/>
<keyword evidence="3" id="KW-0012">Acyltransferase</keyword>
<protein>
    <recommendedName>
        <fullName evidence="4">N-acetyltransferase domain-containing protein</fullName>
    </recommendedName>
</protein>
<evidence type="ECO:0000256" key="2">
    <source>
        <dbReference type="ARBA" id="ARBA00022679"/>
    </source>
</evidence>
<proteinExistence type="inferred from homology"/>
<sequence length="188" mass="20709">MTASVPPSEVKIRAATTSDVGAILSLIHELAEYEREPPSVVATTEESLLNTLRFTPPHPTSQNLASCLLVFIPSSPEPVGFALYFTNFSTWRGRGGIYLEDLFVKESARGKGIGKRLLGELANEVIKMNGERMDWSVLNWNEPSIQFYKKIGANIMSEWHTMRIEGTAALSELAKSGKGFEGKSTTLM</sequence>
<evidence type="ECO:0000259" key="4">
    <source>
        <dbReference type="PROSITE" id="PS51186"/>
    </source>
</evidence>
<dbReference type="FunFam" id="3.40.630.30:FF:000064">
    <property type="entry name" value="GNAT family acetyltransferase"/>
    <property type="match status" value="1"/>
</dbReference>
<dbReference type="EMBL" id="JAAAHW010009748">
    <property type="protein sequence ID" value="KAF9936711.1"/>
    <property type="molecule type" value="Genomic_DNA"/>
</dbReference>
<dbReference type="InterPro" id="IPR051016">
    <property type="entry name" value="Diverse_Substrate_AcTransf"/>
</dbReference>
<dbReference type="InterPro" id="IPR000182">
    <property type="entry name" value="GNAT_dom"/>
</dbReference>
<dbReference type="PANTHER" id="PTHR10545:SF29">
    <property type="entry name" value="GH14572P-RELATED"/>
    <property type="match status" value="1"/>
</dbReference>
<accession>A0A9P6LT84</accession>
<comment type="caution">
    <text evidence="5">The sequence shown here is derived from an EMBL/GenBank/DDBJ whole genome shotgun (WGS) entry which is preliminary data.</text>
</comment>
<dbReference type="GO" id="GO:0008080">
    <property type="term" value="F:N-acetyltransferase activity"/>
    <property type="evidence" value="ECO:0007669"/>
    <property type="project" value="TreeGrafter"/>
</dbReference>
<reference evidence="5" key="1">
    <citation type="journal article" date="2020" name="Fungal Divers.">
        <title>Resolving the Mortierellaceae phylogeny through synthesis of multi-gene phylogenetics and phylogenomics.</title>
        <authorList>
            <person name="Vandepol N."/>
            <person name="Liber J."/>
            <person name="Desiro A."/>
            <person name="Na H."/>
            <person name="Kennedy M."/>
            <person name="Barry K."/>
            <person name="Grigoriev I.V."/>
            <person name="Miller A.N."/>
            <person name="O'Donnell K."/>
            <person name="Stajich J.E."/>
            <person name="Bonito G."/>
        </authorList>
    </citation>
    <scope>NUCLEOTIDE SEQUENCE</scope>
    <source>
        <strain evidence="5">MES-2147</strain>
    </source>
</reference>
<dbReference type="Gene3D" id="3.40.630.30">
    <property type="match status" value="1"/>
</dbReference>
<dbReference type="PROSITE" id="PS51186">
    <property type="entry name" value="GNAT"/>
    <property type="match status" value="1"/>
</dbReference>
<dbReference type="OrthoDB" id="7305308at2759"/>
<dbReference type="SUPFAM" id="SSF55729">
    <property type="entry name" value="Acyl-CoA N-acyltransferases (Nat)"/>
    <property type="match status" value="1"/>
</dbReference>
<comment type="similarity">
    <text evidence="1">Belongs to the acetyltransferase family.</text>
</comment>
<keyword evidence="6" id="KW-1185">Reference proteome</keyword>
<dbReference type="InterPro" id="IPR016181">
    <property type="entry name" value="Acyl_CoA_acyltransferase"/>
</dbReference>